<evidence type="ECO:0000313" key="4">
    <source>
        <dbReference type="Proteomes" id="UP001253545"/>
    </source>
</evidence>
<dbReference type="EMBL" id="JAVRHX010000003">
    <property type="protein sequence ID" value="MDT0595470.1"/>
    <property type="molecule type" value="Genomic_DNA"/>
</dbReference>
<dbReference type="Gene3D" id="2.30.180.10">
    <property type="entry name" value="FAS1 domain"/>
    <property type="match status" value="1"/>
</dbReference>
<dbReference type="SUPFAM" id="SSF82153">
    <property type="entry name" value="FAS1 domain"/>
    <property type="match status" value="1"/>
</dbReference>
<accession>A0ABU2ZS59</accession>
<dbReference type="Proteomes" id="UP001253545">
    <property type="component" value="Unassembled WGS sequence"/>
</dbReference>
<proteinExistence type="predicted"/>
<feature type="chain" id="PRO_5046707494" evidence="1">
    <location>
        <begin position="24"/>
        <end position="260"/>
    </location>
</feature>
<feature type="signal peptide" evidence="1">
    <location>
        <begin position="1"/>
        <end position="23"/>
    </location>
</feature>
<dbReference type="InterPro" id="IPR050904">
    <property type="entry name" value="Adhesion/Biosynth-related"/>
</dbReference>
<protein>
    <submittedName>
        <fullName evidence="3">Fasciclin domain-containing protein</fullName>
    </submittedName>
</protein>
<dbReference type="PANTHER" id="PTHR10900:SF77">
    <property type="entry name" value="FI19380P1"/>
    <property type="match status" value="1"/>
</dbReference>
<dbReference type="Pfam" id="PF02469">
    <property type="entry name" value="Fasciclin"/>
    <property type="match status" value="1"/>
</dbReference>
<feature type="domain" description="FAS1" evidence="2">
    <location>
        <begin position="32"/>
        <end position="164"/>
    </location>
</feature>
<evidence type="ECO:0000313" key="3">
    <source>
        <dbReference type="EMBL" id="MDT0595470.1"/>
    </source>
</evidence>
<dbReference type="InterPro" id="IPR036378">
    <property type="entry name" value="FAS1_dom_sf"/>
</dbReference>
<dbReference type="InterPro" id="IPR000782">
    <property type="entry name" value="FAS1_domain"/>
</dbReference>
<dbReference type="PANTHER" id="PTHR10900">
    <property type="entry name" value="PERIOSTIN-RELATED"/>
    <property type="match status" value="1"/>
</dbReference>
<name>A0ABU2ZS59_9ALTE</name>
<dbReference type="PROSITE" id="PS50213">
    <property type="entry name" value="FAS1"/>
    <property type="match status" value="1"/>
</dbReference>
<evidence type="ECO:0000256" key="1">
    <source>
        <dbReference type="SAM" id="SignalP"/>
    </source>
</evidence>
<comment type="caution">
    <text evidence="3">The sequence shown here is derived from an EMBL/GenBank/DDBJ whole genome shotgun (WGS) entry which is preliminary data.</text>
</comment>
<organism evidence="3 4">
    <name type="scientific">Glaciecola petra</name>
    <dbReference type="NCBI Taxonomy" id="3075602"/>
    <lineage>
        <taxon>Bacteria</taxon>
        <taxon>Pseudomonadati</taxon>
        <taxon>Pseudomonadota</taxon>
        <taxon>Gammaproteobacteria</taxon>
        <taxon>Alteromonadales</taxon>
        <taxon>Alteromonadaceae</taxon>
        <taxon>Glaciecola</taxon>
    </lineage>
</organism>
<dbReference type="RefSeq" id="WP_311368986.1">
    <property type="nucleotide sequence ID" value="NZ_JAVRHX010000003.1"/>
</dbReference>
<evidence type="ECO:0000259" key="2">
    <source>
        <dbReference type="PROSITE" id="PS50213"/>
    </source>
</evidence>
<reference evidence="3 4" key="1">
    <citation type="submission" date="2023-09" db="EMBL/GenBank/DDBJ databases">
        <authorList>
            <person name="Rey-Velasco X."/>
        </authorList>
    </citation>
    <scope>NUCLEOTIDE SEQUENCE [LARGE SCALE GENOMIC DNA]</scope>
    <source>
        <strain evidence="3 4">P117</strain>
    </source>
</reference>
<gene>
    <name evidence="3" type="ORF">RM552_11485</name>
</gene>
<keyword evidence="1" id="KW-0732">Signal</keyword>
<dbReference type="SMART" id="SM00554">
    <property type="entry name" value="FAS1"/>
    <property type="match status" value="1"/>
</dbReference>
<keyword evidence="4" id="KW-1185">Reference proteome</keyword>
<sequence length="260" mass="27542">MKNLLLQSFSGIIILLMAATLFAHDHKNNEEPGNIVQTAASAGQFETLLAAAKAAGLVPALSGDGPLTVFAPTDEAFGALPAGTIKALLKPQNRDKLARILTYHVVSGQIASDALADEVSLKTLAGPSVLFTQSEQGFTIEGARIVATDIAASNGIVHVIDRVIMPPQQMSRADAEQMIMSAISKGVPMFNHGNPQATAEIYKMTAETLMENAILRPAERDRLMKALADNAGSDSAEEIAWKLRYALDDVIASMGADISM</sequence>